<dbReference type="PATRIC" id="fig|1218508.4.peg.285"/>
<evidence type="ECO:0000256" key="1">
    <source>
        <dbReference type="ARBA" id="ARBA00009067"/>
    </source>
</evidence>
<dbReference type="STRING" id="1218508.JG29_02770"/>
<comment type="caution">
    <text evidence="4">The sequence shown here is derived from an EMBL/GenBank/DDBJ whole genome shotgun (WGS) entry which is preliminary data.</text>
</comment>
<feature type="transmembrane region" description="Helical" evidence="2">
    <location>
        <begin position="39"/>
        <end position="57"/>
    </location>
</feature>
<evidence type="ECO:0000313" key="5">
    <source>
        <dbReference type="Proteomes" id="UP000033695"/>
    </source>
</evidence>
<evidence type="ECO:0000259" key="3">
    <source>
        <dbReference type="Pfam" id="PF02517"/>
    </source>
</evidence>
<name>A0A0F4KZ46_9LACO</name>
<feature type="transmembrane region" description="Helical" evidence="2">
    <location>
        <begin position="123"/>
        <end position="149"/>
    </location>
</feature>
<feature type="transmembrane region" description="Helical" evidence="2">
    <location>
        <begin position="181"/>
        <end position="200"/>
    </location>
</feature>
<dbReference type="Pfam" id="PF02517">
    <property type="entry name" value="Rce1-like"/>
    <property type="match status" value="1"/>
</dbReference>
<sequence length="223" mass="25779">MQALKSPMIRSIWYIIWLILVIISQQMEQLCLNAKGLDSVRVVFFLIIAILTLLFMLQRYQHEQHYFKTVNTSLSQGLTEFFGLVVFILVAIGCFMIIISYLKARGYFPHLVNRTDYLDRGSLAFWFDLLASALLISLEQQFVTIGFFFNYFFRRNSLIGALVAILISGLIFGALNMESWHLINFFIYTAIGLMLATMYLATQNLRICMFMSVFVAIMKVILI</sequence>
<feature type="transmembrane region" description="Helical" evidence="2">
    <location>
        <begin position="12"/>
        <end position="27"/>
    </location>
</feature>
<gene>
    <name evidence="4" type="ORF">JG29_02770</name>
</gene>
<accession>A0A0F4KZ46</accession>
<protein>
    <recommendedName>
        <fullName evidence="3">CAAX prenyl protease 2/Lysostaphin resistance protein A-like domain-containing protein</fullName>
    </recommendedName>
</protein>
<proteinExistence type="inferred from homology"/>
<dbReference type="AlphaFoldDB" id="A0A0F4KZ46"/>
<feature type="domain" description="CAAX prenyl protease 2/Lysostaphin resistance protein A-like" evidence="3">
    <location>
        <begin position="124"/>
        <end position="212"/>
    </location>
</feature>
<keyword evidence="5" id="KW-1185">Reference proteome</keyword>
<dbReference type="InterPro" id="IPR003675">
    <property type="entry name" value="Rce1/LyrA-like_dom"/>
</dbReference>
<reference evidence="4 5" key="1">
    <citation type="submission" date="2014-12" db="EMBL/GenBank/DDBJ databases">
        <title>Comparative genomics of the lactic acid bacteria isolated from the honey bee gut.</title>
        <authorList>
            <person name="Ellegaard K.M."/>
            <person name="Tamarit D."/>
            <person name="Javelind E."/>
            <person name="Olofsson T."/>
            <person name="Andersson S.G."/>
            <person name="Vasquez A."/>
        </authorList>
    </citation>
    <scope>NUCLEOTIDE SEQUENCE [LARGE SCALE GENOMIC DNA]</scope>
    <source>
        <strain evidence="4 5">Hon2</strain>
    </source>
</reference>
<dbReference type="HOGENOM" id="CLU_1244009_0_0_9"/>
<evidence type="ECO:0000256" key="2">
    <source>
        <dbReference type="SAM" id="Phobius"/>
    </source>
</evidence>
<comment type="similarity">
    <text evidence="1">Belongs to the UPF0177 family.</text>
</comment>
<dbReference type="EMBL" id="JXBZ01000002">
    <property type="protein sequence ID" value="KJY51229.1"/>
    <property type="molecule type" value="Genomic_DNA"/>
</dbReference>
<dbReference type="GO" id="GO:0080120">
    <property type="term" value="P:CAAX-box protein maturation"/>
    <property type="evidence" value="ECO:0007669"/>
    <property type="project" value="UniProtKB-ARBA"/>
</dbReference>
<dbReference type="Proteomes" id="UP000033695">
    <property type="component" value="Unassembled WGS sequence"/>
</dbReference>
<organism evidence="4 5">
    <name type="scientific">Bombilactobacillus mellis</name>
    <dbReference type="NCBI Taxonomy" id="1218508"/>
    <lineage>
        <taxon>Bacteria</taxon>
        <taxon>Bacillati</taxon>
        <taxon>Bacillota</taxon>
        <taxon>Bacilli</taxon>
        <taxon>Lactobacillales</taxon>
        <taxon>Lactobacillaceae</taxon>
        <taxon>Bombilactobacillus</taxon>
    </lineage>
</organism>
<keyword evidence="2" id="KW-0472">Membrane</keyword>
<evidence type="ECO:0000313" key="4">
    <source>
        <dbReference type="EMBL" id="KJY51229.1"/>
    </source>
</evidence>
<feature type="transmembrane region" description="Helical" evidence="2">
    <location>
        <begin position="78"/>
        <end position="103"/>
    </location>
</feature>
<dbReference type="GO" id="GO:0004175">
    <property type="term" value="F:endopeptidase activity"/>
    <property type="evidence" value="ECO:0007669"/>
    <property type="project" value="UniProtKB-ARBA"/>
</dbReference>
<keyword evidence="2" id="KW-1133">Transmembrane helix</keyword>
<keyword evidence="2" id="KW-0812">Transmembrane</keyword>
<dbReference type="OrthoDB" id="2326057at2"/>
<dbReference type="RefSeq" id="WP_045922175.1">
    <property type="nucleotide sequence ID" value="NZ_JBHTHW010000004.1"/>
</dbReference>
<feature type="transmembrane region" description="Helical" evidence="2">
    <location>
        <begin position="156"/>
        <end position="175"/>
    </location>
</feature>